<protein>
    <recommendedName>
        <fullName evidence="2">CARDB domain-containing protein</fullName>
    </recommendedName>
</protein>
<accession>A0A7C5XND9</accession>
<name>A0A7C5XND9_9CREN</name>
<dbReference type="AlphaFoldDB" id="A0A7C5XND9"/>
<proteinExistence type="predicted"/>
<comment type="caution">
    <text evidence="1">The sequence shown here is derived from an EMBL/GenBank/DDBJ whole genome shotgun (WGS) entry which is preliminary data.</text>
</comment>
<sequence length="132" mass="14954">MNRFIAIIIFIAITITITLAAAPWITTTLNSLIWRPEILRITEIAIEKNNDKWILKIKALNIGEKDAEIYKVEITGIETIDLSKEEVIGMGKEEEIEIPLNKQYTPGTMYTVKLYLKTGTIYTSLIKTAPAK</sequence>
<gene>
    <name evidence="1" type="ORF">ENM84_06975</name>
</gene>
<evidence type="ECO:0008006" key="2">
    <source>
        <dbReference type="Google" id="ProtNLM"/>
    </source>
</evidence>
<evidence type="ECO:0000313" key="1">
    <source>
        <dbReference type="EMBL" id="HHP82389.1"/>
    </source>
</evidence>
<reference evidence="1" key="1">
    <citation type="journal article" date="2020" name="mSystems">
        <title>Genome- and Community-Level Interaction Insights into Carbon Utilization and Element Cycling Functions of Hydrothermarchaeota in Hydrothermal Sediment.</title>
        <authorList>
            <person name="Zhou Z."/>
            <person name="Liu Y."/>
            <person name="Xu W."/>
            <person name="Pan J."/>
            <person name="Luo Z.H."/>
            <person name="Li M."/>
        </authorList>
    </citation>
    <scope>NUCLEOTIDE SEQUENCE [LARGE SCALE GENOMIC DNA]</scope>
    <source>
        <strain evidence="1">SpSt-1121</strain>
    </source>
</reference>
<dbReference type="EMBL" id="DRZI01000297">
    <property type="protein sequence ID" value="HHP82389.1"/>
    <property type="molecule type" value="Genomic_DNA"/>
</dbReference>
<organism evidence="1">
    <name type="scientific">Ignisphaera aggregans</name>
    <dbReference type="NCBI Taxonomy" id="334771"/>
    <lineage>
        <taxon>Archaea</taxon>
        <taxon>Thermoproteota</taxon>
        <taxon>Thermoprotei</taxon>
        <taxon>Desulfurococcales</taxon>
        <taxon>Desulfurococcaceae</taxon>
        <taxon>Ignisphaera</taxon>
    </lineage>
</organism>